<protein>
    <recommendedName>
        <fullName evidence="2">Apple domain-containing protein</fullName>
    </recommendedName>
</protein>
<feature type="domain" description="Apple" evidence="2">
    <location>
        <begin position="27"/>
        <end position="64"/>
    </location>
</feature>
<dbReference type="PANTHER" id="PTHR32444:SF63">
    <property type="entry name" value="G-TYPE LECTIN S-RECEPTOR-LIKE SERINE_THREONINE-PROTEIN KINASE RKS1"/>
    <property type="match status" value="1"/>
</dbReference>
<dbReference type="OrthoDB" id="1933550at2759"/>
<dbReference type="EMBL" id="AWUE01012976">
    <property type="protein sequence ID" value="OMP07982.1"/>
    <property type="molecule type" value="Genomic_DNA"/>
</dbReference>
<evidence type="ECO:0000256" key="1">
    <source>
        <dbReference type="SAM" id="Phobius"/>
    </source>
</evidence>
<gene>
    <name evidence="3" type="ORF">COLO4_06888</name>
</gene>
<dbReference type="CDD" id="cd01098">
    <property type="entry name" value="PAN_AP_plant"/>
    <property type="match status" value="1"/>
</dbReference>
<name>A0A1R3KLM1_9ROSI</name>
<sequence length="176" mass="19662">MNNNEARAALDEEAPAGLKVSRLNTLNSQEKCLRNCSCRSYVSAYYESNGGTGCLTWHGDLVDMRIFTDAGQDFFLRVDAADLGMKNNGRLNKKLMVAIVTVLSVVVVFCMATYAFCSQWRTTRGDVISLYPIERGKKIQRGSKITYIADTNITLLFLFFNFNIYALLMVKLAIAA</sequence>
<evidence type="ECO:0000313" key="3">
    <source>
        <dbReference type="EMBL" id="OMP07982.1"/>
    </source>
</evidence>
<dbReference type="Pfam" id="PF08276">
    <property type="entry name" value="PAN_2"/>
    <property type="match status" value="1"/>
</dbReference>
<keyword evidence="1" id="KW-0812">Transmembrane</keyword>
<proteinExistence type="predicted"/>
<dbReference type="Proteomes" id="UP000187203">
    <property type="component" value="Unassembled WGS sequence"/>
</dbReference>
<dbReference type="AlphaFoldDB" id="A0A1R3KLM1"/>
<evidence type="ECO:0000313" key="4">
    <source>
        <dbReference type="Proteomes" id="UP000187203"/>
    </source>
</evidence>
<feature type="transmembrane region" description="Helical" evidence="1">
    <location>
        <begin position="153"/>
        <end position="174"/>
    </location>
</feature>
<comment type="caution">
    <text evidence="3">The sequence shown here is derived from an EMBL/GenBank/DDBJ whole genome shotgun (WGS) entry which is preliminary data.</text>
</comment>
<feature type="transmembrane region" description="Helical" evidence="1">
    <location>
        <begin position="95"/>
        <end position="116"/>
    </location>
</feature>
<reference evidence="4" key="1">
    <citation type="submission" date="2013-09" db="EMBL/GenBank/DDBJ databases">
        <title>Corchorus olitorius genome sequencing.</title>
        <authorList>
            <person name="Alam M."/>
            <person name="Haque M.S."/>
            <person name="Islam M.S."/>
            <person name="Emdad E.M."/>
            <person name="Islam M.M."/>
            <person name="Ahmed B."/>
            <person name="Halim A."/>
            <person name="Hossen Q.M.M."/>
            <person name="Hossain M.Z."/>
            <person name="Ahmed R."/>
            <person name="Khan M.M."/>
            <person name="Islam R."/>
            <person name="Rashid M.M."/>
            <person name="Khan S.A."/>
            <person name="Rahman M.S."/>
            <person name="Alam M."/>
            <person name="Yahiya A.S."/>
            <person name="Khan M.S."/>
            <person name="Azam M.S."/>
            <person name="Haque T."/>
            <person name="Lashkar M.Z.H."/>
            <person name="Akhand A.I."/>
            <person name="Morshed G."/>
            <person name="Roy S."/>
            <person name="Uddin K.S."/>
            <person name="Rabeya T."/>
            <person name="Hossain A.S."/>
            <person name="Chowdhury A."/>
            <person name="Snigdha A.R."/>
            <person name="Mortoza M.S."/>
            <person name="Matin S.A."/>
            <person name="Hoque S.M.E."/>
            <person name="Islam M.K."/>
            <person name="Roy D.K."/>
            <person name="Haider R."/>
            <person name="Moosa M.M."/>
            <person name="Elias S.M."/>
            <person name="Hasan A.M."/>
            <person name="Jahan S."/>
            <person name="Shafiuddin M."/>
            <person name="Mahmood N."/>
            <person name="Shommy N.S."/>
        </authorList>
    </citation>
    <scope>NUCLEOTIDE SEQUENCE [LARGE SCALE GENOMIC DNA]</scope>
    <source>
        <strain evidence="4">cv. O-4</strain>
    </source>
</reference>
<evidence type="ECO:0000259" key="2">
    <source>
        <dbReference type="Pfam" id="PF08276"/>
    </source>
</evidence>
<dbReference type="STRING" id="93759.A0A1R3KLM1"/>
<accession>A0A1R3KLM1</accession>
<dbReference type="PANTHER" id="PTHR32444">
    <property type="entry name" value="BULB-TYPE LECTIN DOMAIN-CONTAINING PROTEIN"/>
    <property type="match status" value="1"/>
</dbReference>
<keyword evidence="4" id="KW-1185">Reference proteome</keyword>
<keyword evidence="1" id="KW-0472">Membrane</keyword>
<organism evidence="3 4">
    <name type="scientific">Corchorus olitorius</name>
    <dbReference type="NCBI Taxonomy" id="93759"/>
    <lineage>
        <taxon>Eukaryota</taxon>
        <taxon>Viridiplantae</taxon>
        <taxon>Streptophyta</taxon>
        <taxon>Embryophyta</taxon>
        <taxon>Tracheophyta</taxon>
        <taxon>Spermatophyta</taxon>
        <taxon>Magnoliopsida</taxon>
        <taxon>eudicotyledons</taxon>
        <taxon>Gunneridae</taxon>
        <taxon>Pentapetalae</taxon>
        <taxon>rosids</taxon>
        <taxon>malvids</taxon>
        <taxon>Malvales</taxon>
        <taxon>Malvaceae</taxon>
        <taxon>Grewioideae</taxon>
        <taxon>Apeibeae</taxon>
        <taxon>Corchorus</taxon>
    </lineage>
</organism>
<keyword evidence="1" id="KW-1133">Transmembrane helix</keyword>
<dbReference type="InterPro" id="IPR003609">
    <property type="entry name" value="Pan_app"/>
</dbReference>